<gene>
    <name evidence="3" type="ORF">ALC62_07728</name>
</gene>
<sequence>MHVAATTPRVIQRCSILESRKKKKKNARSRERERARGRDGSSLVGSRLKSPKFRRGEPAGEQSDVQRPRDRIFREHVFAGDCGSRRDAGNVGVSRPCATGSGRANTETNPRHHHPPPPPPPPPPTLPPSTMPHPLLRRPPLPPPPLFREPSDSLPFNRYPSPPPLPSSPTLPSAVLMIAVWQAFFRRYSNPYATHVLSENILYREVGGTNLFNTRIFYKRVTASLLNRIWKLTNVSFSVCIPS</sequence>
<proteinExistence type="predicted"/>
<dbReference type="PROSITE" id="PS50904">
    <property type="entry name" value="PRELI_MSF1"/>
    <property type="match status" value="1"/>
</dbReference>
<name>A0A195CLF1_9HYME</name>
<feature type="domain" description="PRELI/MSF1" evidence="2">
    <location>
        <begin position="163"/>
        <end position="243"/>
    </location>
</feature>
<organism evidence="3 4">
    <name type="scientific">Cyphomyrmex costatus</name>
    <dbReference type="NCBI Taxonomy" id="456900"/>
    <lineage>
        <taxon>Eukaryota</taxon>
        <taxon>Metazoa</taxon>
        <taxon>Ecdysozoa</taxon>
        <taxon>Arthropoda</taxon>
        <taxon>Hexapoda</taxon>
        <taxon>Insecta</taxon>
        <taxon>Pterygota</taxon>
        <taxon>Neoptera</taxon>
        <taxon>Endopterygota</taxon>
        <taxon>Hymenoptera</taxon>
        <taxon>Apocrita</taxon>
        <taxon>Aculeata</taxon>
        <taxon>Formicoidea</taxon>
        <taxon>Formicidae</taxon>
        <taxon>Myrmicinae</taxon>
        <taxon>Cyphomyrmex</taxon>
    </lineage>
</organism>
<evidence type="ECO:0000259" key="2">
    <source>
        <dbReference type="PROSITE" id="PS50904"/>
    </source>
</evidence>
<feature type="compositionally biased region" description="Pro residues" evidence="1">
    <location>
        <begin position="116"/>
        <end position="147"/>
    </location>
</feature>
<dbReference type="InterPro" id="IPR006797">
    <property type="entry name" value="PRELI/MSF1_dom"/>
</dbReference>
<feature type="compositionally biased region" description="Basic and acidic residues" evidence="1">
    <location>
        <begin position="28"/>
        <end position="39"/>
    </location>
</feature>
<accession>A0A195CLF1</accession>
<dbReference type="AlphaFoldDB" id="A0A195CLF1"/>
<dbReference type="Proteomes" id="UP000078542">
    <property type="component" value="Unassembled WGS sequence"/>
</dbReference>
<protein>
    <recommendedName>
        <fullName evidence="2">PRELI/MSF1 domain-containing protein</fullName>
    </recommendedName>
</protein>
<dbReference type="EMBL" id="KQ977600">
    <property type="protein sequence ID" value="KYN01546.1"/>
    <property type="molecule type" value="Genomic_DNA"/>
</dbReference>
<feature type="compositionally biased region" description="Basic and acidic residues" evidence="1">
    <location>
        <begin position="54"/>
        <end position="88"/>
    </location>
</feature>
<keyword evidence="4" id="KW-1185">Reference proteome</keyword>
<feature type="region of interest" description="Disordered" evidence="1">
    <location>
        <begin position="1"/>
        <end position="167"/>
    </location>
</feature>
<evidence type="ECO:0000313" key="4">
    <source>
        <dbReference type="Proteomes" id="UP000078542"/>
    </source>
</evidence>
<evidence type="ECO:0000313" key="3">
    <source>
        <dbReference type="EMBL" id="KYN01546.1"/>
    </source>
</evidence>
<reference evidence="3 4" key="1">
    <citation type="submission" date="2016-03" db="EMBL/GenBank/DDBJ databases">
        <title>Cyphomyrmex costatus WGS genome.</title>
        <authorList>
            <person name="Nygaard S."/>
            <person name="Hu H."/>
            <person name="Boomsma J."/>
            <person name="Zhang G."/>
        </authorList>
    </citation>
    <scope>NUCLEOTIDE SEQUENCE [LARGE SCALE GENOMIC DNA]</scope>
    <source>
        <strain evidence="3">MS0001</strain>
        <tissue evidence="3">Whole body</tissue>
    </source>
</reference>
<evidence type="ECO:0000256" key="1">
    <source>
        <dbReference type="SAM" id="MobiDB-lite"/>
    </source>
</evidence>